<dbReference type="InterPro" id="IPR003085">
    <property type="entry name" value="AcuC"/>
</dbReference>
<reference evidence="6 7" key="1">
    <citation type="submission" date="2018-04" db="EMBL/GenBank/DDBJ databases">
        <title>Genome sequencing of Gemmobacter.</title>
        <authorList>
            <person name="Yi H."/>
            <person name="Baek M.-G."/>
        </authorList>
    </citation>
    <scope>NUCLEOTIDE SEQUENCE [LARGE SCALE GENOMIC DNA]</scope>
    <source>
        <strain evidence="6 7">HYN0069</strain>
    </source>
</reference>
<dbReference type="InterPro" id="IPR023696">
    <property type="entry name" value="Ureohydrolase_dom_sf"/>
</dbReference>
<dbReference type="InterPro" id="IPR023801">
    <property type="entry name" value="His_deacetylse_dom"/>
</dbReference>
<dbReference type="GO" id="GO:0040029">
    <property type="term" value="P:epigenetic regulation of gene expression"/>
    <property type="evidence" value="ECO:0007669"/>
    <property type="project" value="TreeGrafter"/>
</dbReference>
<dbReference type="Gene3D" id="3.40.800.20">
    <property type="entry name" value="Histone deacetylase domain"/>
    <property type="match status" value="1"/>
</dbReference>
<comment type="similarity">
    <text evidence="2">Belongs to the histone deacetylase family.</text>
</comment>
<dbReference type="PANTHER" id="PTHR10625">
    <property type="entry name" value="HISTONE DEACETYLASE HDAC1-RELATED"/>
    <property type="match status" value="1"/>
</dbReference>
<evidence type="ECO:0000313" key="6">
    <source>
        <dbReference type="EMBL" id="AWB47773.1"/>
    </source>
</evidence>
<evidence type="ECO:0000313" key="7">
    <source>
        <dbReference type="Proteomes" id="UP000244496"/>
    </source>
</evidence>
<gene>
    <name evidence="6" type="ORF">HYN69_03970</name>
</gene>
<dbReference type="PANTHER" id="PTHR10625:SF10">
    <property type="entry name" value="HISTONE DEACETYLASE HDAC1"/>
    <property type="match status" value="1"/>
</dbReference>
<evidence type="ECO:0000256" key="2">
    <source>
        <dbReference type="ARBA" id="ARBA00005947"/>
    </source>
</evidence>
<dbReference type="PRINTS" id="PR01270">
    <property type="entry name" value="HDASUPER"/>
</dbReference>
<dbReference type="KEGG" id="geh:HYN69_03970"/>
<comment type="pathway">
    <text evidence="1">Ketone degradation; acetoin degradation.</text>
</comment>
<organism evidence="6 7">
    <name type="scientific">Paragemmobacter aquarius</name>
    <dbReference type="NCBI Taxonomy" id="2169400"/>
    <lineage>
        <taxon>Bacteria</taxon>
        <taxon>Pseudomonadati</taxon>
        <taxon>Pseudomonadota</taxon>
        <taxon>Alphaproteobacteria</taxon>
        <taxon>Rhodobacterales</taxon>
        <taxon>Paracoccaceae</taxon>
        <taxon>Paragemmobacter</taxon>
    </lineage>
</organism>
<feature type="domain" description="Histone deacetylase" evidence="5">
    <location>
        <begin position="45"/>
        <end position="328"/>
    </location>
</feature>
<sequence>MGQPDLADCKRGDTRDRRAVAVTGGASALFIGSEVYRGSSYGAGHPLRIPRVPVVMDLCAALGWLDGRYRTSPKAKPAALTAFHTEGYIAALQRAEATGAVDDAVRARHQIGTLSNPVFPQIYSRPATGAGGVLLAAEMLANGVARVHVPGGGTHHGMPDRANGFCYLNDPVLAIMALRRAGLRVAYVDIDAHHCDGVEPAFAGLPDVLMISVHEEARWPFTGALGDGAGGNAFNLPVPRGFNDTEMRAVVERLIVPRVAAFGPDVIVLQAGADSLTEDPLSRLCLSNRAYVDCLRALLGLAERMLLLGGGGYNPWSVGRCWTALWGVLAGFELPARLPEGASDVLRGLSWGGGGRAVPGETMMVTLLDDPREGVVRREVMERLEALAAR</sequence>
<dbReference type="RefSeq" id="WP_108434598.1">
    <property type="nucleotide sequence ID" value="NZ_CP028918.1"/>
</dbReference>
<proteinExistence type="inferred from homology"/>
<dbReference type="GO" id="GO:0045150">
    <property type="term" value="P:acetoin catabolic process"/>
    <property type="evidence" value="ECO:0007669"/>
    <property type="project" value="UniProtKB-UniPathway"/>
</dbReference>
<dbReference type="SUPFAM" id="SSF52768">
    <property type="entry name" value="Arginase/deacetylase"/>
    <property type="match status" value="1"/>
</dbReference>
<keyword evidence="7" id="KW-1185">Reference proteome</keyword>
<evidence type="ECO:0000256" key="4">
    <source>
        <dbReference type="ARBA" id="ARBA00022627"/>
    </source>
</evidence>
<dbReference type="InterPro" id="IPR037138">
    <property type="entry name" value="His_deacetylse_dom_sf"/>
</dbReference>
<dbReference type="Pfam" id="PF00850">
    <property type="entry name" value="Hist_deacetyl"/>
    <property type="match status" value="1"/>
</dbReference>
<accession>A0A2S0UIX7</accession>
<dbReference type="InterPro" id="IPR000286">
    <property type="entry name" value="HDACs"/>
</dbReference>
<evidence type="ECO:0000256" key="3">
    <source>
        <dbReference type="ARBA" id="ARBA00020218"/>
    </source>
</evidence>
<evidence type="ECO:0000256" key="1">
    <source>
        <dbReference type="ARBA" id="ARBA00005101"/>
    </source>
</evidence>
<name>A0A2S0UIX7_9RHOB</name>
<dbReference type="Proteomes" id="UP000244496">
    <property type="component" value="Chromosome"/>
</dbReference>
<dbReference type="OrthoDB" id="9808367at2"/>
<keyword evidence="4" id="KW-0006">Acetoin catabolism</keyword>
<dbReference type="GO" id="GO:0004407">
    <property type="term" value="F:histone deacetylase activity"/>
    <property type="evidence" value="ECO:0007669"/>
    <property type="project" value="TreeGrafter"/>
</dbReference>
<evidence type="ECO:0000259" key="5">
    <source>
        <dbReference type="Pfam" id="PF00850"/>
    </source>
</evidence>
<dbReference type="UniPathway" id="UPA00040"/>
<dbReference type="AlphaFoldDB" id="A0A2S0UIX7"/>
<dbReference type="EMBL" id="CP028918">
    <property type="protein sequence ID" value="AWB47773.1"/>
    <property type="molecule type" value="Genomic_DNA"/>
</dbReference>
<dbReference type="CDD" id="cd09994">
    <property type="entry name" value="HDAC_AcuC_like"/>
    <property type="match status" value="1"/>
</dbReference>
<protein>
    <recommendedName>
        <fullName evidence="3">Acetoin utilization protein AcuC</fullName>
    </recommendedName>
</protein>